<organism evidence="7">
    <name type="scientific">Trichuris suis</name>
    <name type="common">pig whipworm</name>
    <dbReference type="NCBI Taxonomy" id="68888"/>
    <lineage>
        <taxon>Eukaryota</taxon>
        <taxon>Metazoa</taxon>
        <taxon>Ecdysozoa</taxon>
        <taxon>Nematoda</taxon>
        <taxon>Enoplea</taxon>
        <taxon>Dorylaimia</taxon>
        <taxon>Trichinellida</taxon>
        <taxon>Trichuridae</taxon>
        <taxon>Trichuris</taxon>
    </lineage>
</organism>
<feature type="compositionally biased region" description="Basic and acidic residues" evidence="5">
    <location>
        <begin position="165"/>
        <end position="197"/>
    </location>
</feature>
<dbReference type="FunFam" id="3.40.395.10:FF:000001">
    <property type="entry name" value="Sentrin-specific protease 1"/>
    <property type="match status" value="1"/>
</dbReference>
<evidence type="ECO:0000256" key="3">
    <source>
        <dbReference type="ARBA" id="ARBA00022801"/>
    </source>
</evidence>
<dbReference type="PANTHER" id="PTHR12606:SF141">
    <property type="entry name" value="GH15225P-RELATED"/>
    <property type="match status" value="1"/>
</dbReference>
<dbReference type="GO" id="GO:0006508">
    <property type="term" value="P:proteolysis"/>
    <property type="evidence" value="ECO:0007669"/>
    <property type="project" value="UniProtKB-KW"/>
</dbReference>
<dbReference type="GO" id="GO:0016929">
    <property type="term" value="F:deSUMOylase activity"/>
    <property type="evidence" value="ECO:0007669"/>
    <property type="project" value="TreeGrafter"/>
</dbReference>
<evidence type="ECO:0000256" key="2">
    <source>
        <dbReference type="ARBA" id="ARBA00022670"/>
    </source>
</evidence>
<sequence>MKRKWMAHDAPVIGCFPTKRRRTAAYSWATEQSESFCSSFDFSSLSALLLKWSNDKVDPMTENHSGSGSFSNKSSSSSKKGNLWTEVGRLSEESRNILTPLQRKPILETVVNFHQGKLIDCYQRVLNSGEATEFIVLRTPCSYSSDDDLSQNFERECMKSLVKKDDDEAERHVESPSEDSKDDRITKLDDQAAKECTAKPTVRASEHGNSSALPKRTSNNSAFLEFRYLHKKQSSLEKLQCSFSSFESELRSRIGELLSCFKESAEKEIKSKGIFPECSLELPDERAVLLRKLADSAFLELSEDQTKEVIAQWSNQDKPNEVLAKLCSIPVTRADLRTLMGYNWLNDEIVNFYMQLLVSRSKAVAALPTVYAFSTFFFVKLQRSGHAGVCKWTKDVDIFSYDLLFIPIHLSNHWVLTVVDVKERFVKYYDSLGASGRNCLLIIGDYLEAEMKDKKSVDMDRATWRFQTEDCPRQGNCSDCGMFVLKYAEFLSREAPLTFTQGYNRNSRLLVSAVVQVKITRTEYVWMQTRSFVAY</sequence>
<dbReference type="GO" id="GO:0016926">
    <property type="term" value="P:protein desumoylation"/>
    <property type="evidence" value="ECO:0007669"/>
    <property type="project" value="TreeGrafter"/>
</dbReference>
<dbReference type="InterPro" id="IPR038765">
    <property type="entry name" value="Papain-like_cys_pep_sf"/>
</dbReference>
<dbReference type="Gene3D" id="3.40.395.10">
    <property type="entry name" value="Adenoviral Proteinase, Chain A"/>
    <property type="match status" value="1"/>
</dbReference>
<dbReference type="PANTHER" id="PTHR12606">
    <property type="entry name" value="SENTRIN/SUMO-SPECIFIC PROTEASE"/>
    <property type="match status" value="1"/>
</dbReference>
<dbReference type="AlphaFoldDB" id="A0A085NB80"/>
<dbReference type="Pfam" id="PF02902">
    <property type="entry name" value="Peptidase_C48"/>
    <property type="match status" value="1"/>
</dbReference>
<comment type="similarity">
    <text evidence="1">Belongs to the peptidase C48 family.</text>
</comment>
<evidence type="ECO:0000256" key="1">
    <source>
        <dbReference type="ARBA" id="ARBA00005234"/>
    </source>
</evidence>
<dbReference type="GO" id="GO:0005634">
    <property type="term" value="C:nucleus"/>
    <property type="evidence" value="ECO:0007669"/>
    <property type="project" value="TreeGrafter"/>
</dbReference>
<dbReference type="EMBL" id="KL367521">
    <property type="protein sequence ID" value="KFD66726.1"/>
    <property type="molecule type" value="Genomic_DNA"/>
</dbReference>
<evidence type="ECO:0000256" key="5">
    <source>
        <dbReference type="SAM" id="MobiDB-lite"/>
    </source>
</evidence>
<dbReference type="Proteomes" id="UP000030758">
    <property type="component" value="Unassembled WGS sequence"/>
</dbReference>
<dbReference type="InterPro" id="IPR003653">
    <property type="entry name" value="Peptidase_C48_C"/>
</dbReference>
<feature type="region of interest" description="Disordered" evidence="5">
    <location>
        <begin position="165"/>
        <end position="216"/>
    </location>
</feature>
<proteinExistence type="inferred from homology"/>
<evidence type="ECO:0000313" key="7">
    <source>
        <dbReference type="EMBL" id="KFD66726.1"/>
    </source>
</evidence>
<feature type="domain" description="Ubiquitin-like protease family profile" evidence="6">
    <location>
        <begin position="329"/>
        <end position="491"/>
    </location>
</feature>
<reference evidence="7" key="1">
    <citation type="journal article" date="2014" name="Nat. Genet.">
        <title>Genome and transcriptome of the porcine whipworm Trichuris suis.</title>
        <authorList>
            <person name="Jex A.R."/>
            <person name="Nejsum P."/>
            <person name="Schwarz E.M."/>
            <person name="Hu L."/>
            <person name="Young N.D."/>
            <person name="Hall R.S."/>
            <person name="Korhonen P.K."/>
            <person name="Liao S."/>
            <person name="Thamsborg S."/>
            <person name="Xia J."/>
            <person name="Xu P."/>
            <person name="Wang S."/>
            <person name="Scheerlinck J.P."/>
            <person name="Hofmann A."/>
            <person name="Sternberg P.W."/>
            <person name="Wang J."/>
            <person name="Gasser R.B."/>
        </authorList>
    </citation>
    <scope>NUCLEOTIDE SEQUENCE [LARGE SCALE GENOMIC DNA]</scope>
    <source>
        <strain evidence="7">DCEP-RM93F</strain>
    </source>
</reference>
<protein>
    <recommendedName>
        <fullName evidence="6">Ubiquitin-like protease family profile domain-containing protein</fullName>
    </recommendedName>
</protein>
<dbReference type="PROSITE" id="PS50600">
    <property type="entry name" value="ULP_PROTEASE"/>
    <property type="match status" value="1"/>
</dbReference>
<keyword evidence="3" id="KW-0378">Hydrolase</keyword>
<feature type="compositionally biased region" description="Low complexity" evidence="5">
    <location>
        <begin position="63"/>
        <end position="82"/>
    </location>
</feature>
<name>A0A085NB80_9BILA</name>
<feature type="region of interest" description="Disordered" evidence="5">
    <location>
        <begin position="61"/>
        <end position="82"/>
    </location>
</feature>
<keyword evidence="2" id="KW-0645">Protease</keyword>
<feature type="compositionally biased region" description="Polar residues" evidence="5">
    <location>
        <begin position="207"/>
        <end position="216"/>
    </location>
</feature>
<accession>A0A085NB80</accession>
<evidence type="ECO:0000256" key="4">
    <source>
        <dbReference type="ARBA" id="ARBA00022807"/>
    </source>
</evidence>
<dbReference type="SUPFAM" id="SSF54001">
    <property type="entry name" value="Cysteine proteinases"/>
    <property type="match status" value="1"/>
</dbReference>
<gene>
    <name evidence="7" type="ORF">M514_06826</name>
</gene>
<dbReference type="GO" id="GO:0060255">
    <property type="term" value="P:regulation of macromolecule metabolic process"/>
    <property type="evidence" value="ECO:0007669"/>
    <property type="project" value="UniProtKB-ARBA"/>
</dbReference>
<evidence type="ECO:0000259" key="6">
    <source>
        <dbReference type="PROSITE" id="PS50600"/>
    </source>
</evidence>
<keyword evidence="4" id="KW-0788">Thiol protease</keyword>
<dbReference type="GO" id="GO:0080090">
    <property type="term" value="P:regulation of primary metabolic process"/>
    <property type="evidence" value="ECO:0007669"/>
    <property type="project" value="UniProtKB-ARBA"/>
</dbReference>